<keyword evidence="1" id="KW-0812">Transmembrane</keyword>
<dbReference type="Gene3D" id="3.40.630.30">
    <property type="match status" value="1"/>
</dbReference>
<dbReference type="RefSeq" id="WP_220119120.1">
    <property type="nucleotide sequence ID" value="NZ_JAHZUY010000091.1"/>
</dbReference>
<organism evidence="3 4">
    <name type="scientific">Caldovatus aquaticus</name>
    <dbReference type="NCBI Taxonomy" id="2865671"/>
    <lineage>
        <taxon>Bacteria</taxon>
        <taxon>Pseudomonadati</taxon>
        <taxon>Pseudomonadota</taxon>
        <taxon>Alphaproteobacteria</taxon>
        <taxon>Acetobacterales</taxon>
        <taxon>Roseomonadaceae</taxon>
        <taxon>Caldovatus</taxon>
    </lineage>
</organism>
<keyword evidence="3" id="KW-0012">Acyltransferase</keyword>
<keyword evidence="4" id="KW-1185">Reference proteome</keyword>
<name>A0ABS7F6V3_9PROT</name>
<dbReference type="Proteomes" id="UP001519924">
    <property type="component" value="Unassembled WGS sequence"/>
</dbReference>
<dbReference type="SUPFAM" id="SSF55729">
    <property type="entry name" value="Acyl-CoA N-acyltransferases (Nat)"/>
    <property type="match status" value="1"/>
</dbReference>
<keyword evidence="1" id="KW-1133">Transmembrane helix</keyword>
<dbReference type="EMBL" id="JAHZUY010000091">
    <property type="protein sequence ID" value="MBW8271353.1"/>
    <property type="molecule type" value="Genomic_DNA"/>
</dbReference>
<keyword evidence="3" id="KW-0808">Transferase</keyword>
<proteinExistence type="predicted"/>
<dbReference type="InterPro" id="IPR038740">
    <property type="entry name" value="BioF2-like_GNAT_dom"/>
</dbReference>
<evidence type="ECO:0000259" key="2">
    <source>
        <dbReference type="Pfam" id="PF13480"/>
    </source>
</evidence>
<feature type="domain" description="BioF2-like acetyltransferase" evidence="2">
    <location>
        <begin position="192"/>
        <end position="330"/>
    </location>
</feature>
<gene>
    <name evidence="3" type="ORF">K1J50_17900</name>
</gene>
<comment type="caution">
    <text evidence="3">The sequence shown here is derived from an EMBL/GenBank/DDBJ whole genome shotgun (WGS) entry which is preliminary data.</text>
</comment>
<protein>
    <submittedName>
        <fullName evidence="3">GNAT family N-acetyltransferase</fullName>
        <ecNumber evidence="3">2.3.1.-</ecNumber>
    </submittedName>
</protein>
<accession>A0ABS7F6V3</accession>
<sequence length="390" mass="42863">MTTVAPPPAMPVPAAARAPAGREGPVRFRLVPPHALTAAEIAAWRRFQAGDAALASPYLCPEYARIAAAVRPDVTVAIAERDGAPVGFLAFERRGRVGGPVGRAVCDCQAIVAEPGCAWDPRAFLRAAGLSVYDFTYFRASQPAFAPFHRSVETSHAIDLAPTFEDYLRERREAARRIPTASSGFPHHALARLRQLERQCGPVRFRLHEPDPRALHTLLAWKSRQYRRNGLPDAFARRWLVALLERIHATQTPDFAGVLSTLSVGDRMVAAHMGMRSADLLHYWYPAYAPDAALARFSPGLILLLEVCRHAAAHGIRAIELGAGDEPYKRLFANAGFPVAAGCVGAFSLPLLLRRARQWAEDVPARLPLGPLAPWPGRILRRLDRIGRFR</sequence>
<dbReference type="Pfam" id="PF13480">
    <property type="entry name" value="Acetyltransf_6"/>
    <property type="match status" value="1"/>
</dbReference>
<evidence type="ECO:0000313" key="3">
    <source>
        <dbReference type="EMBL" id="MBW8271353.1"/>
    </source>
</evidence>
<dbReference type="GO" id="GO:0016746">
    <property type="term" value="F:acyltransferase activity"/>
    <property type="evidence" value="ECO:0007669"/>
    <property type="project" value="UniProtKB-KW"/>
</dbReference>
<keyword evidence="1" id="KW-0472">Membrane</keyword>
<dbReference type="EC" id="2.3.1.-" evidence="3"/>
<dbReference type="InterPro" id="IPR016181">
    <property type="entry name" value="Acyl_CoA_acyltransferase"/>
</dbReference>
<evidence type="ECO:0000256" key="1">
    <source>
        <dbReference type="SAM" id="Phobius"/>
    </source>
</evidence>
<reference evidence="3 4" key="1">
    <citation type="submission" date="2021-08" db="EMBL/GenBank/DDBJ databases">
        <title>Caldovatus sediminis gen. nov., sp. nov., a moderately thermophilic bacterium isolated from a hot spring.</title>
        <authorList>
            <person name="Hu C.-J."/>
            <person name="Li W.-J."/>
            <person name="Xian W.-D."/>
        </authorList>
    </citation>
    <scope>NUCLEOTIDE SEQUENCE [LARGE SCALE GENOMIC DNA]</scope>
    <source>
        <strain evidence="3 4">SYSU G05006</strain>
    </source>
</reference>
<feature type="transmembrane region" description="Helical" evidence="1">
    <location>
        <begin position="331"/>
        <end position="353"/>
    </location>
</feature>
<evidence type="ECO:0000313" key="4">
    <source>
        <dbReference type="Proteomes" id="UP001519924"/>
    </source>
</evidence>